<name>A0AAD6CIT8_9EURO</name>
<dbReference type="EMBL" id="JAQIZZ010000008">
    <property type="protein sequence ID" value="KAJ5524291.1"/>
    <property type="molecule type" value="Genomic_DNA"/>
</dbReference>
<protein>
    <submittedName>
        <fullName evidence="2">Uncharacterized protein</fullName>
    </submittedName>
</protein>
<feature type="region of interest" description="Disordered" evidence="1">
    <location>
        <begin position="390"/>
        <end position="485"/>
    </location>
</feature>
<proteinExistence type="predicted"/>
<sequence>MASRRIKDGPMACPKSSIQPYTNELKKLRDHCLALLGAHEEDTPDTFWDKDDQDPDDPGTDYDMSLLELATDVVIEHGKHIFPPPLHSPQDYPYDFQPRGDINPNRVPSGVGPIVWAHGLPFFPVYKGYYILCGRKHADWIGWILHGKNQATMREYPIWTIGPVVAPGSAVSLDRTVERQMLTHKPRNAKECEKGMEKSPVARDVVSDKHFDGSVVPRDSKGGFMITPIYRVQGYSPKVGPNAPDGSRSMIMGKAWFTKNRIEDFNWEATSKLHYNNERHPVIYGDDEAGEDGDGDVEDGGEEVESDNGTDETCFMDETEDTKTKAQEEVNMDDELEDETEIIEPTMDEITDQVMHEKTAQMETLDIADPEETSQIKTLAPECQVVAEEAIEKMNSQETAPITEKTEAQDTNVPHSHPAEMDARAPSISQLNDGTSNDTSPGHATQDTENEGKYQETDQDTCVLVAEDYGRTSPGRKETKVQTDA</sequence>
<accession>A0AAD6CIT8</accession>
<evidence type="ECO:0000313" key="2">
    <source>
        <dbReference type="EMBL" id="KAJ5524291.1"/>
    </source>
</evidence>
<dbReference type="Proteomes" id="UP001220324">
    <property type="component" value="Unassembled WGS sequence"/>
</dbReference>
<reference evidence="2 3" key="1">
    <citation type="journal article" date="2023" name="IMA Fungus">
        <title>Comparative genomic study of the Penicillium genus elucidates a diverse pangenome and 15 lateral gene transfer events.</title>
        <authorList>
            <person name="Petersen C."/>
            <person name="Sorensen T."/>
            <person name="Nielsen M.R."/>
            <person name="Sondergaard T.E."/>
            <person name="Sorensen J.L."/>
            <person name="Fitzpatrick D.A."/>
            <person name="Frisvad J.C."/>
            <person name="Nielsen K.L."/>
        </authorList>
    </citation>
    <scope>NUCLEOTIDE SEQUENCE [LARGE SCALE GENOMIC DNA]</scope>
    <source>
        <strain evidence="2 3">IBT 35679</strain>
    </source>
</reference>
<keyword evidence="3" id="KW-1185">Reference proteome</keyword>
<evidence type="ECO:0000256" key="1">
    <source>
        <dbReference type="SAM" id="MobiDB-lite"/>
    </source>
</evidence>
<organism evidence="2 3">
    <name type="scientific">Penicillium frequentans</name>
    <dbReference type="NCBI Taxonomy" id="3151616"/>
    <lineage>
        <taxon>Eukaryota</taxon>
        <taxon>Fungi</taxon>
        <taxon>Dikarya</taxon>
        <taxon>Ascomycota</taxon>
        <taxon>Pezizomycotina</taxon>
        <taxon>Eurotiomycetes</taxon>
        <taxon>Eurotiomycetidae</taxon>
        <taxon>Eurotiales</taxon>
        <taxon>Aspergillaceae</taxon>
        <taxon>Penicillium</taxon>
    </lineage>
</organism>
<evidence type="ECO:0000313" key="3">
    <source>
        <dbReference type="Proteomes" id="UP001220324"/>
    </source>
</evidence>
<feature type="compositionally biased region" description="Basic and acidic residues" evidence="1">
    <location>
        <begin position="475"/>
        <end position="485"/>
    </location>
</feature>
<feature type="compositionally biased region" description="Acidic residues" evidence="1">
    <location>
        <begin position="285"/>
        <end position="315"/>
    </location>
</feature>
<feature type="region of interest" description="Disordered" evidence="1">
    <location>
        <begin position="282"/>
        <end position="315"/>
    </location>
</feature>
<gene>
    <name evidence="2" type="ORF">N7494_010941</name>
</gene>
<feature type="compositionally biased region" description="Polar residues" evidence="1">
    <location>
        <begin position="427"/>
        <end position="447"/>
    </location>
</feature>
<dbReference type="AlphaFoldDB" id="A0AAD6CIT8"/>
<comment type="caution">
    <text evidence="2">The sequence shown here is derived from an EMBL/GenBank/DDBJ whole genome shotgun (WGS) entry which is preliminary data.</text>
</comment>